<evidence type="ECO:0000313" key="1">
    <source>
        <dbReference type="EMBL" id="GAF81333.1"/>
    </source>
</evidence>
<proteinExistence type="predicted"/>
<dbReference type="EMBL" id="BARS01002113">
    <property type="protein sequence ID" value="GAF81333.1"/>
    <property type="molecule type" value="Genomic_DNA"/>
</dbReference>
<gene>
    <name evidence="1" type="ORF">S01H1_03947</name>
</gene>
<accession>X0SJS1</accession>
<protein>
    <submittedName>
        <fullName evidence="1">Uncharacterized protein</fullName>
    </submittedName>
</protein>
<dbReference type="AlphaFoldDB" id="X0SJS1"/>
<name>X0SJS1_9ZZZZ</name>
<reference evidence="1" key="1">
    <citation type="journal article" date="2014" name="Front. Microbiol.">
        <title>High frequency of phylogenetically diverse reductive dehalogenase-homologous genes in deep subseafloor sedimentary metagenomes.</title>
        <authorList>
            <person name="Kawai M."/>
            <person name="Futagami T."/>
            <person name="Toyoda A."/>
            <person name="Takaki Y."/>
            <person name="Nishi S."/>
            <person name="Hori S."/>
            <person name="Arai W."/>
            <person name="Tsubouchi T."/>
            <person name="Morono Y."/>
            <person name="Uchiyama I."/>
            <person name="Ito T."/>
            <person name="Fujiyama A."/>
            <person name="Inagaki F."/>
            <person name="Takami H."/>
        </authorList>
    </citation>
    <scope>NUCLEOTIDE SEQUENCE</scope>
    <source>
        <strain evidence="1">Expedition CK06-06</strain>
    </source>
</reference>
<organism evidence="1">
    <name type="scientific">marine sediment metagenome</name>
    <dbReference type="NCBI Taxonomy" id="412755"/>
    <lineage>
        <taxon>unclassified sequences</taxon>
        <taxon>metagenomes</taxon>
        <taxon>ecological metagenomes</taxon>
    </lineage>
</organism>
<comment type="caution">
    <text evidence="1">The sequence shown here is derived from an EMBL/GenBank/DDBJ whole genome shotgun (WGS) entry which is preliminary data.</text>
</comment>
<sequence length="75" mass="8538">MTKHEKCSKCLGKGSYMVTLGVAGQDRYLSYIDTEWHEPQGPFKCLACHETGYRKAKPTQPSKQITNTDTLWEIT</sequence>